<evidence type="ECO:0008006" key="3">
    <source>
        <dbReference type="Google" id="ProtNLM"/>
    </source>
</evidence>
<gene>
    <name evidence="1" type="ORF">ACFFSY_09580</name>
</gene>
<dbReference type="Proteomes" id="UP001589747">
    <property type="component" value="Unassembled WGS sequence"/>
</dbReference>
<dbReference type="InterPro" id="IPR016181">
    <property type="entry name" value="Acyl_CoA_acyltransferase"/>
</dbReference>
<reference evidence="1 2" key="1">
    <citation type="submission" date="2024-09" db="EMBL/GenBank/DDBJ databases">
        <authorList>
            <person name="Sun Q."/>
            <person name="Mori K."/>
        </authorList>
    </citation>
    <scope>NUCLEOTIDE SEQUENCE [LARGE SCALE GENOMIC DNA]</scope>
    <source>
        <strain evidence="1 2">TISTR 2452</strain>
    </source>
</reference>
<accession>A0ABV5KLP3</accession>
<dbReference type="SUPFAM" id="SSF55729">
    <property type="entry name" value="Acyl-CoA N-acyltransferases (Nat)"/>
    <property type="match status" value="1"/>
</dbReference>
<proteinExistence type="predicted"/>
<organism evidence="1 2">
    <name type="scientific">Paenibacillus aurantiacus</name>
    <dbReference type="NCBI Taxonomy" id="1936118"/>
    <lineage>
        <taxon>Bacteria</taxon>
        <taxon>Bacillati</taxon>
        <taxon>Bacillota</taxon>
        <taxon>Bacilli</taxon>
        <taxon>Bacillales</taxon>
        <taxon>Paenibacillaceae</taxon>
        <taxon>Paenibacillus</taxon>
    </lineage>
</organism>
<dbReference type="EMBL" id="JBHMDO010000017">
    <property type="protein sequence ID" value="MFB9326161.1"/>
    <property type="molecule type" value="Genomic_DNA"/>
</dbReference>
<protein>
    <recommendedName>
        <fullName evidence="3">N-acetyltransferase domain-containing protein</fullName>
    </recommendedName>
</protein>
<evidence type="ECO:0000313" key="2">
    <source>
        <dbReference type="Proteomes" id="UP001589747"/>
    </source>
</evidence>
<evidence type="ECO:0000313" key="1">
    <source>
        <dbReference type="EMBL" id="MFB9326161.1"/>
    </source>
</evidence>
<dbReference type="Gene3D" id="3.40.630.30">
    <property type="match status" value="1"/>
</dbReference>
<comment type="caution">
    <text evidence="1">The sequence shown here is derived from an EMBL/GenBank/DDBJ whole genome shotgun (WGS) entry which is preliminary data.</text>
</comment>
<keyword evidence="2" id="KW-1185">Reference proteome</keyword>
<name>A0ABV5KLP3_9BACL</name>
<dbReference type="RefSeq" id="WP_377493185.1">
    <property type="nucleotide sequence ID" value="NZ_JBHMDO010000017.1"/>
</dbReference>
<sequence>MRVADFANYMLRINGSAASMGSMFIHGQSGYLANDFTFEAFRGRGCQTSLISRRLSDARMLGLDFVATDVEFGTVSHGNMLKAGFKTAYLNTFWMKC</sequence>